<dbReference type="EMBL" id="LGTL01000019">
    <property type="protein sequence ID" value="KPA76868.1"/>
    <property type="molecule type" value="Genomic_DNA"/>
</dbReference>
<evidence type="ECO:0000313" key="3">
    <source>
        <dbReference type="EMBL" id="KPA76868.1"/>
    </source>
</evidence>
<proteinExistence type="predicted"/>
<comment type="caution">
    <text evidence="3">The sequence shown here is derived from an EMBL/GenBank/DDBJ whole genome shotgun (WGS) entry which is preliminary data.</text>
</comment>
<organism evidence="3 4">
    <name type="scientific">Leptomonas pyrrhocoris</name>
    <name type="common">Firebug parasite</name>
    <dbReference type="NCBI Taxonomy" id="157538"/>
    <lineage>
        <taxon>Eukaryota</taxon>
        <taxon>Discoba</taxon>
        <taxon>Euglenozoa</taxon>
        <taxon>Kinetoplastea</taxon>
        <taxon>Metakinetoplastina</taxon>
        <taxon>Trypanosomatida</taxon>
        <taxon>Trypanosomatidae</taxon>
        <taxon>Leishmaniinae</taxon>
        <taxon>Leptomonas</taxon>
    </lineage>
</organism>
<dbReference type="Pfam" id="PF21040">
    <property type="entry name" value="CEP104-like_TOG"/>
    <property type="match status" value="1"/>
</dbReference>
<dbReference type="EMBL" id="LGTL01000019">
    <property type="protein sequence ID" value="KPA76867.1"/>
    <property type="molecule type" value="Genomic_DNA"/>
</dbReference>
<dbReference type="InterPro" id="IPR052607">
    <property type="entry name" value="CEP104-like"/>
</dbReference>
<dbReference type="InterPro" id="IPR048739">
    <property type="entry name" value="CEP104_N"/>
</dbReference>
<dbReference type="InterPro" id="IPR011989">
    <property type="entry name" value="ARM-like"/>
</dbReference>
<dbReference type="PANTHER" id="PTHR13371">
    <property type="entry name" value="GLYCINE-, GLUTAMATE-, THIENYLCYCLOHEXYLPIPERIDINE-BINDING PROTEIN"/>
    <property type="match status" value="1"/>
</dbReference>
<dbReference type="AlphaFoldDB" id="A0A0N0DT19"/>
<dbReference type="RefSeq" id="XP_015655306.1">
    <property type="nucleotide sequence ID" value="XM_015806384.1"/>
</dbReference>
<dbReference type="Proteomes" id="UP000037923">
    <property type="component" value="Unassembled WGS sequence"/>
</dbReference>
<dbReference type="GeneID" id="26907946"/>
<sequence>MSAPLPFDVLFCTSEDPQHPISQLAGGAADARAGDASLTGWQSARNGKVPQTLVLRFHGNVWLQQLRILSHESKIATKVEVRVAKLADDDDRANPPSFRSVRFVKLGSVDFNSNEQSHYKSKERKTVHLKTEAYFLKLLFDRPYINALNTGQQIGIYSLECSGHVVDPVERHADAQPIVGGSSRPASIAFKPPKEGRAFSTAVTETPAVAQSSERGSSVPATPSEVADGHPLQPPGPTTQPMKLALSSNGSGPSESVLGAAFRSVRILEFEDFFLRRSEELVSLKEEAVAVEDFAVAAECRDKLALLNKRAKEVYELEQDKVQAIIDENFEVAQQVKVRMNDLVGQLFTTTALPVPAASGKSPDSAAASETSDDGASHAPAAPPAEAPPHRNPHVQPTSPLSSSSKSADNAITDNESVVSEAIEATEETQRVVDASALSSPERSVARAILSTAGSEESTSVALSSPGFDIQPLISAVGIFAAACLLSRRFKLREAALVVITERHDMFSAAPSLIEDAVLRFLDHNSFGLQDLIPNVVFAACTFIRMTLADAAGCIGSVLAPLVALLPRLLTRCSDNLQRIRDEALTTLTLYVKTPAIPANSVLSATLMEPMDKERRKLPFTNAKAQLSRLNLFQLVVEHDRLHLEGNAALSGNVLQKLLLPTVNHPNPEVRDLAVSILGKLVAARQITLRDKDLALIRNGGIRDGIASKRA</sequence>
<feature type="domain" description="Centrosomal protein CEP104 N-terminal" evidence="2">
    <location>
        <begin position="40"/>
        <end position="163"/>
    </location>
</feature>
<feature type="compositionally biased region" description="Polar residues" evidence="1">
    <location>
        <begin position="201"/>
        <end position="221"/>
    </location>
</feature>
<dbReference type="GO" id="GO:0005929">
    <property type="term" value="C:cilium"/>
    <property type="evidence" value="ECO:0007669"/>
    <property type="project" value="TreeGrafter"/>
</dbReference>
<dbReference type="OrthoDB" id="66599at2759"/>
<dbReference type="VEuPathDB" id="TriTrypDB:LpyrH10_19_2120"/>
<name>A0A0N0DT19_LEPPY</name>
<dbReference type="InterPro" id="IPR016024">
    <property type="entry name" value="ARM-type_fold"/>
</dbReference>
<evidence type="ECO:0000259" key="2">
    <source>
        <dbReference type="Pfam" id="PF21038"/>
    </source>
</evidence>
<evidence type="ECO:0000313" key="4">
    <source>
        <dbReference type="Proteomes" id="UP000037923"/>
    </source>
</evidence>
<dbReference type="Gene3D" id="1.25.10.10">
    <property type="entry name" value="Leucine-rich Repeat Variant"/>
    <property type="match status" value="1"/>
</dbReference>
<gene>
    <name evidence="3" type="ORF">ABB37_07661</name>
</gene>
<feature type="region of interest" description="Disordered" evidence="1">
    <location>
        <begin position="354"/>
        <end position="411"/>
    </location>
</feature>
<protein>
    <recommendedName>
        <fullName evidence="2">Centrosomal protein CEP104 N-terminal domain-containing protein</fullName>
    </recommendedName>
</protein>
<dbReference type="PANTHER" id="PTHR13371:SF3">
    <property type="entry name" value="TOG DOMAIN-CONTAINING PROTEIN"/>
    <property type="match status" value="1"/>
</dbReference>
<dbReference type="Pfam" id="PF21038">
    <property type="entry name" value="CEP104_N"/>
    <property type="match status" value="1"/>
</dbReference>
<evidence type="ECO:0000256" key="1">
    <source>
        <dbReference type="SAM" id="MobiDB-lite"/>
    </source>
</evidence>
<reference evidence="3 4" key="1">
    <citation type="submission" date="2015-07" db="EMBL/GenBank/DDBJ databases">
        <title>High-quality genome of monoxenous trypanosomatid Leptomonas pyrrhocoris.</title>
        <authorList>
            <person name="Flegontov P."/>
            <person name="Butenko A."/>
            <person name="Firsov S."/>
            <person name="Vlcek C."/>
            <person name="Logacheva M.D."/>
            <person name="Field M."/>
            <person name="Filatov D."/>
            <person name="Flegontova O."/>
            <person name="Gerasimov E."/>
            <person name="Jackson A.P."/>
            <person name="Kelly S."/>
            <person name="Opperdoes F."/>
            <person name="O'Reilly A."/>
            <person name="Votypka J."/>
            <person name="Yurchenko V."/>
            <person name="Lukes J."/>
        </authorList>
    </citation>
    <scope>NUCLEOTIDE SEQUENCE [LARGE SCALE GENOMIC DNA]</scope>
    <source>
        <strain evidence="3">H10</strain>
    </source>
</reference>
<dbReference type="InterPro" id="IPR008979">
    <property type="entry name" value="Galactose-bd-like_sf"/>
</dbReference>
<dbReference type="RefSeq" id="XP_015655307.1">
    <property type="nucleotide sequence ID" value="XM_015806385.1"/>
</dbReference>
<keyword evidence="4" id="KW-1185">Reference proteome</keyword>
<dbReference type="SUPFAM" id="SSF48371">
    <property type="entry name" value="ARM repeat"/>
    <property type="match status" value="1"/>
</dbReference>
<dbReference type="SUPFAM" id="SSF49785">
    <property type="entry name" value="Galactose-binding domain-like"/>
    <property type="match status" value="1"/>
</dbReference>
<accession>A0A0N0DT19</accession>
<feature type="region of interest" description="Disordered" evidence="1">
    <location>
        <begin position="176"/>
        <end position="250"/>
    </location>
</feature>
<dbReference type="OMA" id="HECKIAS"/>